<dbReference type="InterPro" id="IPR017938">
    <property type="entry name" value="Riboflavin_synthase-like_b-brl"/>
</dbReference>
<dbReference type="InterPro" id="IPR012165">
    <property type="entry name" value="Cyt_c3_hydrogenase_gsu"/>
</dbReference>
<name>A0ABQ1ZLK5_9BACL</name>
<reference evidence="13" key="1">
    <citation type="journal article" date="2019" name="Int. J. Syst. Evol. Microbiol.">
        <title>The Global Catalogue of Microorganisms (GCM) 10K type strain sequencing project: providing services to taxonomists for standard genome sequencing and annotation.</title>
        <authorList>
            <consortium name="The Broad Institute Genomics Platform"/>
            <consortium name="The Broad Institute Genome Sequencing Center for Infectious Disease"/>
            <person name="Wu L."/>
            <person name="Ma J."/>
        </authorList>
    </citation>
    <scope>NUCLEOTIDE SEQUENCE [LARGE SCALE GENOMIC DNA]</scope>
    <source>
        <strain evidence="13">CCM 8702</strain>
    </source>
</reference>
<keyword evidence="3" id="KW-0285">Flavoprotein</keyword>
<evidence type="ECO:0000256" key="2">
    <source>
        <dbReference type="ARBA" id="ARBA00022448"/>
    </source>
</evidence>
<dbReference type="InterPro" id="IPR050353">
    <property type="entry name" value="PyrK_electron_transfer"/>
</dbReference>
<evidence type="ECO:0000256" key="5">
    <source>
        <dbReference type="ARBA" id="ARBA00022723"/>
    </source>
</evidence>
<evidence type="ECO:0000256" key="10">
    <source>
        <dbReference type="ARBA" id="ARBA00034078"/>
    </source>
</evidence>
<dbReference type="InterPro" id="IPR037117">
    <property type="entry name" value="Dihydroorotate_DH_ele_sf"/>
</dbReference>
<evidence type="ECO:0000313" key="12">
    <source>
        <dbReference type="EMBL" id="GGH70560.1"/>
    </source>
</evidence>
<dbReference type="Pfam" id="PF10418">
    <property type="entry name" value="DHODB_Fe-S_bind"/>
    <property type="match status" value="1"/>
</dbReference>
<proteinExistence type="inferred from homology"/>
<evidence type="ECO:0000259" key="11">
    <source>
        <dbReference type="PROSITE" id="PS51384"/>
    </source>
</evidence>
<organism evidence="12 13">
    <name type="scientific">Saccharibacillus endophyticus</name>
    <dbReference type="NCBI Taxonomy" id="2060666"/>
    <lineage>
        <taxon>Bacteria</taxon>
        <taxon>Bacillati</taxon>
        <taxon>Bacillota</taxon>
        <taxon>Bacilli</taxon>
        <taxon>Bacillales</taxon>
        <taxon>Paenibacillaceae</taxon>
        <taxon>Saccharibacillus</taxon>
    </lineage>
</organism>
<protein>
    <submittedName>
        <fullName evidence="12">Dihydroorotate dehydrogenase</fullName>
    </submittedName>
</protein>
<comment type="cofactor">
    <cofactor evidence="10">
        <name>[2Fe-2S] cluster</name>
        <dbReference type="ChEBI" id="CHEBI:190135"/>
    </cofactor>
</comment>
<dbReference type="CDD" id="cd06218">
    <property type="entry name" value="DHOD_e_trans"/>
    <property type="match status" value="1"/>
</dbReference>
<keyword evidence="5" id="KW-0479">Metal-binding</keyword>
<evidence type="ECO:0000313" key="13">
    <source>
        <dbReference type="Proteomes" id="UP000605427"/>
    </source>
</evidence>
<evidence type="ECO:0000256" key="1">
    <source>
        <dbReference type="ARBA" id="ARBA00006422"/>
    </source>
</evidence>
<dbReference type="SUPFAM" id="SSF52343">
    <property type="entry name" value="Ferredoxin reductase-like, C-terminal NADP-linked domain"/>
    <property type="match status" value="1"/>
</dbReference>
<dbReference type="Gene3D" id="3.40.50.80">
    <property type="entry name" value="Nucleotide-binding domain of ferredoxin-NADP reductase (FNR) module"/>
    <property type="match status" value="1"/>
</dbReference>
<keyword evidence="9" id="KW-0411">Iron-sulfur</keyword>
<evidence type="ECO:0000256" key="8">
    <source>
        <dbReference type="ARBA" id="ARBA00023004"/>
    </source>
</evidence>
<keyword evidence="2" id="KW-0813">Transport</keyword>
<dbReference type="NCBIfam" id="NF000798">
    <property type="entry name" value="PRK00054.1-3"/>
    <property type="match status" value="1"/>
</dbReference>
<evidence type="ECO:0000256" key="9">
    <source>
        <dbReference type="ARBA" id="ARBA00023014"/>
    </source>
</evidence>
<dbReference type="PIRSF" id="PIRSF006816">
    <property type="entry name" value="Cyc3_hyd_g"/>
    <property type="match status" value="1"/>
</dbReference>
<comment type="caution">
    <text evidence="12">The sequence shown here is derived from an EMBL/GenBank/DDBJ whole genome shotgun (WGS) entry which is preliminary data.</text>
</comment>
<keyword evidence="4" id="KW-0001">2Fe-2S</keyword>
<dbReference type="SUPFAM" id="SSF63380">
    <property type="entry name" value="Riboflavin synthase domain-like"/>
    <property type="match status" value="1"/>
</dbReference>
<dbReference type="InterPro" id="IPR039261">
    <property type="entry name" value="FNR_nucleotide-bd"/>
</dbReference>
<dbReference type="EMBL" id="BMDD01000001">
    <property type="protein sequence ID" value="GGH70560.1"/>
    <property type="molecule type" value="Genomic_DNA"/>
</dbReference>
<accession>A0ABQ1ZLK5</accession>
<dbReference type="Gene3D" id="2.40.30.10">
    <property type="entry name" value="Translation factors"/>
    <property type="match status" value="1"/>
</dbReference>
<dbReference type="PANTHER" id="PTHR43513:SF3">
    <property type="entry name" value="DIHYDROOROTATE DEHYDROGENASE B (NAD(+)), ELECTRON TRANSFER SUBUNIT-RELATED"/>
    <property type="match status" value="1"/>
</dbReference>
<evidence type="ECO:0000256" key="7">
    <source>
        <dbReference type="ARBA" id="ARBA00022982"/>
    </source>
</evidence>
<evidence type="ECO:0000256" key="3">
    <source>
        <dbReference type="ARBA" id="ARBA00022630"/>
    </source>
</evidence>
<keyword evidence="13" id="KW-1185">Reference proteome</keyword>
<sequence length="230" mass="25104">MATIISNRRVAEGIYVMHAEGRFEAKQGQFFMVRGWDNYPLLSRPLSVYDQDERGVKFLYKVAGEGTRMLSRMQAGDDVTLLGPLGNGFPAAEGRTALIGGGIGIAPLFYAARHLEQADLYLGYSVEVYEEHEFRSLGHPVEIDLGGIVLDRANFDDYDTIFICGPEPMLRAAQMKSAMSSGRAQVYVSLENRMACGIGACLVCSVGCENGRKKACVDGPVFRAGEVVFA</sequence>
<gene>
    <name evidence="12" type="primary">pyrK</name>
    <name evidence="12" type="ORF">GCM10007362_06790</name>
</gene>
<keyword evidence="7" id="KW-0249">Electron transport</keyword>
<keyword evidence="8" id="KW-0408">Iron</keyword>
<dbReference type="PANTHER" id="PTHR43513">
    <property type="entry name" value="DIHYDROOROTATE DEHYDROGENASE B (NAD(+)), ELECTRON TRANSFER SUBUNIT"/>
    <property type="match status" value="1"/>
</dbReference>
<dbReference type="RefSeq" id="WP_172239070.1">
    <property type="nucleotide sequence ID" value="NZ_BMDD01000001.1"/>
</dbReference>
<keyword evidence="6" id="KW-0274">FAD</keyword>
<dbReference type="InterPro" id="IPR017927">
    <property type="entry name" value="FAD-bd_FR_type"/>
</dbReference>
<feature type="domain" description="FAD-binding FR-type" evidence="11">
    <location>
        <begin position="1"/>
        <end position="91"/>
    </location>
</feature>
<dbReference type="PROSITE" id="PS51384">
    <property type="entry name" value="FAD_FR"/>
    <property type="match status" value="1"/>
</dbReference>
<comment type="similarity">
    <text evidence="1">Belongs to the PyrK family.</text>
</comment>
<evidence type="ECO:0000256" key="6">
    <source>
        <dbReference type="ARBA" id="ARBA00022827"/>
    </source>
</evidence>
<evidence type="ECO:0000256" key="4">
    <source>
        <dbReference type="ARBA" id="ARBA00022714"/>
    </source>
</evidence>
<dbReference type="InterPro" id="IPR019480">
    <property type="entry name" value="Dihydroorotate_DH_Fe-S-bd"/>
</dbReference>
<dbReference type="Gene3D" id="2.10.240.10">
    <property type="entry name" value="Dihydroorotate dehydrogenase, electron transfer subunit"/>
    <property type="match status" value="1"/>
</dbReference>
<dbReference type="Proteomes" id="UP000605427">
    <property type="component" value="Unassembled WGS sequence"/>
</dbReference>